<protein>
    <submittedName>
        <fullName evidence="1">Uncharacterized protein</fullName>
    </submittedName>
</protein>
<dbReference type="AlphaFoldDB" id="A0A1I4EV49"/>
<reference evidence="1 2" key="1">
    <citation type="submission" date="2016-10" db="EMBL/GenBank/DDBJ databases">
        <authorList>
            <person name="de Groot N.N."/>
        </authorList>
    </citation>
    <scope>NUCLEOTIDE SEQUENCE [LARGE SCALE GENOMIC DNA]</scope>
    <source>
        <strain evidence="1 2">ATCC 51327</strain>
    </source>
</reference>
<name>A0A1I4EV49_9FIRM</name>
<dbReference type="RefSeq" id="WP_089858178.1">
    <property type="nucleotide sequence ID" value="NZ_FOTI01000001.1"/>
</dbReference>
<keyword evidence="2" id="KW-1185">Reference proteome</keyword>
<dbReference type="Proteomes" id="UP000199006">
    <property type="component" value="Unassembled WGS sequence"/>
</dbReference>
<sequence>MENILIDMFKQFNDQVDGIYFVDRVNKELKFVKGDKCDSICPLEEIESAEFANDMIVLEGSGNWNLTVNGPQF</sequence>
<accession>A0A1I4EV49</accession>
<proteinExistence type="predicted"/>
<dbReference type="EMBL" id="FOTI01000001">
    <property type="protein sequence ID" value="SFL09615.1"/>
    <property type="molecule type" value="Genomic_DNA"/>
</dbReference>
<evidence type="ECO:0000313" key="2">
    <source>
        <dbReference type="Proteomes" id="UP000199006"/>
    </source>
</evidence>
<organism evidence="1 2">
    <name type="scientific">Halanaerobium salsuginis</name>
    <dbReference type="NCBI Taxonomy" id="29563"/>
    <lineage>
        <taxon>Bacteria</taxon>
        <taxon>Bacillati</taxon>
        <taxon>Bacillota</taxon>
        <taxon>Clostridia</taxon>
        <taxon>Halanaerobiales</taxon>
        <taxon>Halanaerobiaceae</taxon>
        <taxon>Halanaerobium</taxon>
    </lineage>
</organism>
<dbReference type="STRING" id="29563.SAMN02983006_00168"/>
<evidence type="ECO:0000313" key="1">
    <source>
        <dbReference type="EMBL" id="SFL09615.1"/>
    </source>
</evidence>
<gene>
    <name evidence="1" type="ORF">SAMN02983006_00168</name>
</gene>